<evidence type="ECO:0000259" key="5">
    <source>
        <dbReference type="PROSITE" id="PS50309"/>
    </source>
</evidence>
<reference evidence="7" key="3">
    <citation type="submission" date="2022-06" db="UniProtKB">
        <authorList>
            <consortium name="EnsemblMetazoa"/>
        </authorList>
    </citation>
    <scope>IDENTIFICATION</scope>
</reference>
<dbReference type="InterPro" id="IPR036322">
    <property type="entry name" value="WD40_repeat_dom_sf"/>
</dbReference>
<dbReference type="InterPro" id="IPR050630">
    <property type="entry name" value="WD_repeat_EMAP"/>
</dbReference>
<dbReference type="GO" id="GO:0035556">
    <property type="term" value="P:intracellular signal transduction"/>
    <property type="evidence" value="ECO:0007669"/>
    <property type="project" value="InterPro"/>
</dbReference>
<dbReference type="GO" id="GO:0008017">
    <property type="term" value="F:microtubule binding"/>
    <property type="evidence" value="ECO:0007669"/>
    <property type="project" value="TreeGrafter"/>
</dbReference>
<feature type="repeat" description="WD" evidence="3">
    <location>
        <begin position="1297"/>
        <end position="1330"/>
    </location>
</feature>
<feature type="domain" description="Doublecortin" evidence="5">
    <location>
        <begin position="214"/>
        <end position="276"/>
    </location>
</feature>
<evidence type="ECO:0000313" key="8">
    <source>
        <dbReference type="Proteomes" id="UP000070412"/>
    </source>
</evidence>
<dbReference type="InterPro" id="IPR003533">
    <property type="entry name" value="Doublecortin_dom"/>
</dbReference>
<feature type="region of interest" description="Disordered" evidence="4">
    <location>
        <begin position="424"/>
        <end position="445"/>
    </location>
</feature>
<evidence type="ECO:0000313" key="6">
    <source>
        <dbReference type="EMBL" id="KAF7493235.1"/>
    </source>
</evidence>
<dbReference type="GO" id="GO:0000226">
    <property type="term" value="P:microtubule cytoskeleton organization"/>
    <property type="evidence" value="ECO:0007669"/>
    <property type="project" value="TreeGrafter"/>
</dbReference>
<dbReference type="PROSITE" id="PS50082">
    <property type="entry name" value="WD_REPEATS_2"/>
    <property type="match status" value="2"/>
</dbReference>
<keyword evidence="8" id="KW-1185">Reference proteome</keyword>
<feature type="region of interest" description="Disordered" evidence="4">
    <location>
        <begin position="573"/>
        <end position="596"/>
    </location>
</feature>
<feature type="repeat" description="WD" evidence="3">
    <location>
        <begin position="962"/>
        <end position="1002"/>
    </location>
</feature>
<dbReference type="InterPro" id="IPR015943">
    <property type="entry name" value="WD40/YVTN_repeat-like_dom_sf"/>
</dbReference>
<feature type="compositionally biased region" description="Basic and acidic residues" evidence="4">
    <location>
        <begin position="1344"/>
        <end position="1353"/>
    </location>
</feature>
<evidence type="ECO:0000256" key="3">
    <source>
        <dbReference type="PROSITE-ProRule" id="PRU00221"/>
    </source>
</evidence>
<dbReference type="PANTHER" id="PTHR13720:SF55">
    <property type="entry name" value="ECHINODERM MICROTUBULE-ASSOCIATED PROTEIN-LIKE CG42247"/>
    <property type="match status" value="1"/>
</dbReference>
<evidence type="ECO:0000256" key="4">
    <source>
        <dbReference type="SAM" id="MobiDB-lite"/>
    </source>
</evidence>
<dbReference type="SUPFAM" id="SSF89837">
    <property type="entry name" value="Doublecortin (DC)"/>
    <property type="match status" value="2"/>
</dbReference>
<dbReference type="EnsemblMetazoa" id="SSS_1543s_mrna">
    <property type="protein sequence ID" value="KAF7493235.1"/>
    <property type="gene ID" value="SSS_1543"/>
</dbReference>
<reference evidence="8" key="1">
    <citation type="journal article" date="2020" name="PLoS Negl. Trop. Dis.">
        <title>High-quality nuclear genome for Sarcoptes scabiei-A critical resource for a neglected parasite.</title>
        <authorList>
            <person name="Korhonen P.K."/>
            <person name="Gasser R.B."/>
            <person name="Ma G."/>
            <person name="Wang T."/>
            <person name="Stroehlein A.J."/>
            <person name="Young N.D."/>
            <person name="Ang C.S."/>
            <person name="Fernando D.D."/>
            <person name="Lu H.C."/>
            <person name="Taylor S."/>
            <person name="Reynolds S.L."/>
            <person name="Mofiz E."/>
            <person name="Najaraj S.H."/>
            <person name="Gowda H."/>
            <person name="Madugundu A."/>
            <person name="Renuse S."/>
            <person name="Holt D."/>
            <person name="Pandey A."/>
            <person name="Papenfuss A.T."/>
            <person name="Fischer K."/>
        </authorList>
    </citation>
    <scope>NUCLEOTIDE SEQUENCE [LARGE SCALE GENOMIC DNA]</scope>
</reference>
<feature type="domain" description="Doublecortin" evidence="5">
    <location>
        <begin position="37"/>
        <end position="119"/>
    </location>
</feature>
<protein>
    <submittedName>
        <fullName evidence="6">Putative echinoderm microtubule-associated protein</fullName>
    </submittedName>
</protein>
<dbReference type="Pfam" id="PF23414">
    <property type="entry name" value="Beta-prop_EML_2"/>
    <property type="match status" value="1"/>
</dbReference>
<dbReference type="InterPro" id="IPR055442">
    <property type="entry name" value="Beta-prop_EML-like_2nd"/>
</dbReference>
<dbReference type="InterPro" id="IPR055439">
    <property type="entry name" value="Beta-prop_EML_1st"/>
</dbReference>
<evidence type="ECO:0000256" key="1">
    <source>
        <dbReference type="ARBA" id="ARBA00022574"/>
    </source>
</evidence>
<sequence>MNNNYCRTIETNQLRKDDEYHRHRSKAFLEASRRKAKKLHFYQNGHPFGRKLTVSIIPGKDISTLQQLCQFLTEKTDLLNGCQYIFSTNGAIIHYLEELEHDQTYIVSGTKSFIPYRYDSIGHHRNFHHDLHACNGMANDFVIQTRTQKAFREDDLRLIRPLSSKFNNVYSFSNFFSSDGLRNEHCYVPITASMIPTTTSIGSFQTPLQTKELRTITVVNNKNHQIFSRVILNLRTPKSFDLLLSDLGDAVRMRSPKILFTSNGQMVKSVSHLKHELSHINLFYIDDELPQGSLMQTIKDVHSSSSYRRNNDPDCTHCNGLFQSSSSIKSSQCQSQSNVNYNPPMAPSDQLTGRTIETVKDRQTYAINSSLTTNGSIDDGGEKANNNIEIKFESRNISKQSNRSTPLVVTANETSNFNVIVEQSNQSDRSMVDEKRAEPQQQSDQSIKLQTFDLHQLSPEKYSQIREYAERILNETSNQIQNEGLFSQTATIRHKSTVPASTADRKLIRMKSDVPSASLSSTNRSNLISSKPPAIKTIAPQKRNEFRINQTNRPMVLSNEEIKKCSMIDKTEKSVGSDRIGPKMFRKSSEESYESNRIIQPKHRIIVTSEDSVVKTNIKIPRRISRNLNCDEDKTSNFLANKIEPTEPKNKLNIDRGIQKRSKSQSRLESLERKTIKSNRILDGNLPSLSASTSSLISSNKSTMERFKTVSISKLSDIEKNLHGNVSLPKHHLVLDRIFGFNGSKPNDLVHLSTGELVFYAGVFAILWNQKSGKQRFYAEHEKDICCLRANPSSEYIATGHFNEMTMIIKIWSIKTLKTLRILTAKNDFIDMEFTQNNFFFILHGTNEFTATLWNWRMKTVQATAKKSLDNNEKVFGLTVHPLESDILVTYGKMHLVVWHFKKDKSIDSRTALQMQSKIIKTIHCAEFLHDNSLLTGDSIGNLTIWAPFEIDHILEFAIKEVKGHECQLICLKLTKDNILISGDNEGVIKTWDVNENEFRLLNAIKLPSLSGAVTSISFPEKSNESMKIFVGTSNNFILKGSALQTDDYQIIFEGHFMAIRTISVDMKNYIYTASLDKKICKWNTFGLIWKIDSNIQGISSTVYPGIDSQVLAVGSTTGIIIIVDTSSGEVIQYIQLTSVCIGCMSFSPNGNFLAAGCQDGNLHVIPVTDQGRSYDKVSLLKGQLPILALQWSMDTQFILTSVDDDNYQELILWDLPNSRYIRNVTSFSGNLQWYNVACSGLEDARGTWDNERLDNVVNMCKNYSPFLRSIATGDENGLIRLFAYPCPENKAAYFQYKQGDGSVTDIKFNHNEDFLVSSSYGGKIFIWKLYDYCPSINERLDSNQKKPMDRKVSKIKKVPKKIPS</sequence>
<dbReference type="Gene3D" id="2.130.10.10">
    <property type="entry name" value="YVTN repeat-like/Quinoprotein amine dehydrogenase"/>
    <property type="match status" value="2"/>
</dbReference>
<dbReference type="PANTHER" id="PTHR13720">
    <property type="entry name" value="WD-40 REPEAT PROTEIN"/>
    <property type="match status" value="1"/>
</dbReference>
<dbReference type="EMBL" id="WVUK01000056">
    <property type="protein sequence ID" value="KAF7493235.1"/>
    <property type="molecule type" value="Genomic_DNA"/>
</dbReference>
<dbReference type="OrthoDB" id="47802at2759"/>
<dbReference type="Pfam" id="PF23409">
    <property type="entry name" value="Beta-prop_EML"/>
    <property type="match status" value="1"/>
</dbReference>
<dbReference type="SMART" id="SM00320">
    <property type="entry name" value="WD40"/>
    <property type="match status" value="9"/>
</dbReference>
<reference evidence="6" key="2">
    <citation type="submission" date="2020-01" db="EMBL/GenBank/DDBJ databases">
        <authorList>
            <person name="Korhonen P.K.K."/>
            <person name="Guangxu M.G."/>
            <person name="Wang T.W."/>
            <person name="Stroehlein A.J.S."/>
            <person name="Young N.D."/>
            <person name="Ang C.-S.A."/>
            <person name="Fernando D.W.F."/>
            <person name="Lu H.L."/>
            <person name="Taylor S.T."/>
            <person name="Ehtesham M.E.M."/>
            <person name="Najaraj S.H.N."/>
            <person name="Harsha G.H.G."/>
            <person name="Madugundu A.M."/>
            <person name="Renuse S.R."/>
            <person name="Holt D.H."/>
            <person name="Pandey A.P."/>
            <person name="Papenfuss A.P."/>
            <person name="Gasser R.B.G."/>
            <person name="Fischer K.F."/>
        </authorList>
    </citation>
    <scope>NUCLEOTIDE SEQUENCE</scope>
    <source>
        <strain evidence="6">SSS_KF_BRIS2020</strain>
    </source>
</reference>
<dbReference type="PROSITE" id="PS50309">
    <property type="entry name" value="DC"/>
    <property type="match status" value="2"/>
</dbReference>
<dbReference type="SUPFAM" id="SSF50978">
    <property type="entry name" value="WD40 repeat-like"/>
    <property type="match status" value="2"/>
</dbReference>
<evidence type="ECO:0000313" key="7">
    <source>
        <dbReference type="EnsemblMetazoa" id="KAF7493235.1"/>
    </source>
</evidence>
<dbReference type="Gene3D" id="3.10.20.230">
    <property type="entry name" value="Doublecortin domain"/>
    <property type="match status" value="2"/>
</dbReference>
<keyword evidence="2" id="KW-0677">Repeat</keyword>
<dbReference type="GO" id="GO:0072686">
    <property type="term" value="C:mitotic spindle"/>
    <property type="evidence" value="ECO:0007669"/>
    <property type="project" value="TreeGrafter"/>
</dbReference>
<feature type="compositionally biased region" description="Basic residues" evidence="4">
    <location>
        <begin position="1354"/>
        <end position="1365"/>
    </location>
</feature>
<organism evidence="6">
    <name type="scientific">Sarcoptes scabiei</name>
    <name type="common">Itch mite</name>
    <name type="synonym">Acarus scabiei</name>
    <dbReference type="NCBI Taxonomy" id="52283"/>
    <lineage>
        <taxon>Eukaryota</taxon>
        <taxon>Metazoa</taxon>
        <taxon>Ecdysozoa</taxon>
        <taxon>Arthropoda</taxon>
        <taxon>Chelicerata</taxon>
        <taxon>Arachnida</taxon>
        <taxon>Acari</taxon>
        <taxon>Acariformes</taxon>
        <taxon>Sarcoptiformes</taxon>
        <taxon>Astigmata</taxon>
        <taxon>Psoroptidia</taxon>
        <taxon>Sarcoptoidea</taxon>
        <taxon>Sarcoptidae</taxon>
        <taxon>Sarcoptinae</taxon>
        <taxon>Sarcoptes</taxon>
    </lineage>
</organism>
<dbReference type="InterPro" id="IPR036572">
    <property type="entry name" value="Doublecortin_dom_sf"/>
</dbReference>
<keyword evidence="1 3" id="KW-0853">WD repeat</keyword>
<proteinExistence type="predicted"/>
<dbReference type="Proteomes" id="UP000070412">
    <property type="component" value="Unassembled WGS sequence"/>
</dbReference>
<name>A0A834RBD1_SARSC</name>
<dbReference type="Pfam" id="PF03607">
    <property type="entry name" value="DCX"/>
    <property type="match status" value="1"/>
</dbReference>
<dbReference type="SMART" id="SM00537">
    <property type="entry name" value="DCX"/>
    <property type="match status" value="1"/>
</dbReference>
<dbReference type="InterPro" id="IPR001680">
    <property type="entry name" value="WD40_rpt"/>
</dbReference>
<accession>A0A834RBD1</accession>
<evidence type="ECO:0000256" key="2">
    <source>
        <dbReference type="ARBA" id="ARBA00022737"/>
    </source>
</evidence>
<gene>
    <name evidence="6" type="ORF">SSS_1543</name>
</gene>
<feature type="region of interest" description="Disordered" evidence="4">
    <location>
        <begin position="1344"/>
        <end position="1365"/>
    </location>
</feature>